<dbReference type="AlphaFoldDB" id="A0A9D1TXH4"/>
<evidence type="ECO:0000256" key="1">
    <source>
        <dbReference type="ARBA" id="ARBA00006738"/>
    </source>
</evidence>
<name>A0A9D1TXH4_9BACT</name>
<dbReference type="InterPro" id="IPR011856">
    <property type="entry name" value="tRNA_endonuc-like_dom_sf"/>
</dbReference>
<dbReference type="Proteomes" id="UP000823926">
    <property type="component" value="Unassembled WGS sequence"/>
</dbReference>
<dbReference type="PANTHER" id="PTHR34039:SF1">
    <property type="entry name" value="UPF0102 PROTEIN YRAN"/>
    <property type="match status" value="1"/>
</dbReference>
<dbReference type="GO" id="GO:0003676">
    <property type="term" value="F:nucleic acid binding"/>
    <property type="evidence" value="ECO:0007669"/>
    <property type="project" value="InterPro"/>
</dbReference>
<dbReference type="Pfam" id="PF02021">
    <property type="entry name" value="UPF0102"/>
    <property type="match status" value="1"/>
</dbReference>
<gene>
    <name evidence="3" type="ORF">H9888_03125</name>
</gene>
<protein>
    <recommendedName>
        <fullName evidence="2">UPF0102 protein H9888_03125</fullName>
    </recommendedName>
</protein>
<dbReference type="HAMAP" id="MF_00048">
    <property type="entry name" value="UPF0102"/>
    <property type="match status" value="1"/>
</dbReference>
<sequence length="131" mass="14365">MADHNDIGRWGEEQVAHYLEAQGWRVEALRWRDAALGGVRGDVDVVARSEDGVLHFVEVKTRRGIDGGVGRGDFSPEQAVTPDKARRMQSLAERYVARCGWRGEISLDVAAVVVGAEGKDAAIRYYAGAVR</sequence>
<accession>A0A9D1TXH4</accession>
<organism evidence="3 4">
    <name type="scientific">Candidatus Rikenella faecigallinarum</name>
    <dbReference type="NCBI Taxonomy" id="2838745"/>
    <lineage>
        <taxon>Bacteria</taxon>
        <taxon>Pseudomonadati</taxon>
        <taxon>Bacteroidota</taxon>
        <taxon>Bacteroidia</taxon>
        <taxon>Bacteroidales</taxon>
        <taxon>Rikenellaceae</taxon>
        <taxon>Rikenella</taxon>
    </lineage>
</organism>
<comment type="caution">
    <text evidence="3">The sequence shown here is derived from an EMBL/GenBank/DDBJ whole genome shotgun (WGS) entry which is preliminary data.</text>
</comment>
<dbReference type="InterPro" id="IPR011335">
    <property type="entry name" value="Restrct_endonuc-II-like"/>
</dbReference>
<dbReference type="EMBL" id="DXHL01000018">
    <property type="protein sequence ID" value="HIW10473.1"/>
    <property type="molecule type" value="Genomic_DNA"/>
</dbReference>
<dbReference type="SUPFAM" id="SSF52980">
    <property type="entry name" value="Restriction endonuclease-like"/>
    <property type="match status" value="1"/>
</dbReference>
<dbReference type="InterPro" id="IPR003509">
    <property type="entry name" value="UPF0102_YraN-like"/>
</dbReference>
<proteinExistence type="inferred from homology"/>
<reference evidence="3" key="2">
    <citation type="submission" date="2021-04" db="EMBL/GenBank/DDBJ databases">
        <authorList>
            <person name="Gilroy R."/>
        </authorList>
    </citation>
    <scope>NUCLEOTIDE SEQUENCE</scope>
    <source>
        <strain evidence="3">ChiBcec15-1070</strain>
    </source>
</reference>
<evidence type="ECO:0000313" key="3">
    <source>
        <dbReference type="EMBL" id="HIW10473.1"/>
    </source>
</evidence>
<dbReference type="Gene3D" id="3.40.1350.10">
    <property type="match status" value="1"/>
</dbReference>
<dbReference type="PANTHER" id="PTHR34039">
    <property type="entry name" value="UPF0102 PROTEIN YRAN"/>
    <property type="match status" value="1"/>
</dbReference>
<evidence type="ECO:0000256" key="2">
    <source>
        <dbReference type="HAMAP-Rule" id="MF_00048"/>
    </source>
</evidence>
<evidence type="ECO:0000313" key="4">
    <source>
        <dbReference type="Proteomes" id="UP000823926"/>
    </source>
</evidence>
<reference evidence="3" key="1">
    <citation type="journal article" date="2021" name="PeerJ">
        <title>Extensive microbial diversity within the chicken gut microbiome revealed by metagenomics and culture.</title>
        <authorList>
            <person name="Gilroy R."/>
            <person name="Ravi A."/>
            <person name="Getino M."/>
            <person name="Pursley I."/>
            <person name="Horton D.L."/>
            <person name="Alikhan N.F."/>
            <person name="Baker D."/>
            <person name="Gharbi K."/>
            <person name="Hall N."/>
            <person name="Watson M."/>
            <person name="Adriaenssens E.M."/>
            <person name="Foster-Nyarko E."/>
            <person name="Jarju S."/>
            <person name="Secka A."/>
            <person name="Antonio M."/>
            <person name="Oren A."/>
            <person name="Chaudhuri R.R."/>
            <person name="La Ragione R."/>
            <person name="Hildebrand F."/>
            <person name="Pallen M.J."/>
        </authorList>
    </citation>
    <scope>NUCLEOTIDE SEQUENCE</scope>
    <source>
        <strain evidence="3">ChiBcec15-1070</strain>
    </source>
</reference>
<comment type="similarity">
    <text evidence="1 2">Belongs to the UPF0102 family.</text>
</comment>